<dbReference type="Gene3D" id="2.60.220.30">
    <property type="match status" value="2"/>
</dbReference>
<keyword evidence="3" id="KW-1185">Reference proteome</keyword>
<evidence type="ECO:0000313" key="2">
    <source>
        <dbReference type="EMBL" id="CAH3160960.1"/>
    </source>
</evidence>
<dbReference type="Pfam" id="PF00791">
    <property type="entry name" value="ZU5"/>
    <property type="match status" value="1"/>
</dbReference>
<reference evidence="2 3" key="1">
    <citation type="submission" date="2022-05" db="EMBL/GenBank/DDBJ databases">
        <authorList>
            <consortium name="Genoscope - CEA"/>
            <person name="William W."/>
        </authorList>
    </citation>
    <scope>NUCLEOTIDE SEQUENCE [LARGE SCALE GENOMIC DNA]</scope>
</reference>
<proteinExistence type="predicted"/>
<gene>
    <name evidence="2" type="ORF">PLOB_00004285</name>
</gene>
<dbReference type="InterPro" id="IPR000906">
    <property type="entry name" value="ZU5_dom"/>
</dbReference>
<protein>
    <recommendedName>
        <fullName evidence="1">ZU5 domain-containing protein</fullName>
    </recommendedName>
</protein>
<name>A0ABN8QC20_9CNID</name>
<feature type="domain" description="ZU5" evidence="1">
    <location>
        <begin position="271"/>
        <end position="416"/>
    </location>
</feature>
<organism evidence="2 3">
    <name type="scientific">Porites lobata</name>
    <dbReference type="NCBI Taxonomy" id="104759"/>
    <lineage>
        <taxon>Eukaryota</taxon>
        <taxon>Metazoa</taxon>
        <taxon>Cnidaria</taxon>
        <taxon>Anthozoa</taxon>
        <taxon>Hexacorallia</taxon>
        <taxon>Scleractinia</taxon>
        <taxon>Fungiina</taxon>
        <taxon>Poritidae</taxon>
        <taxon>Porites</taxon>
    </lineage>
</organism>
<dbReference type="PROSITE" id="PS51145">
    <property type="entry name" value="ZU5"/>
    <property type="match status" value="1"/>
</dbReference>
<dbReference type="Proteomes" id="UP001159405">
    <property type="component" value="Unassembled WGS sequence"/>
</dbReference>
<dbReference type="EMBL" id="CALNXK010000118">
    <property type="protein sequence ID" value="CAH3160960.1"/>
    <property type="molecule type" value="Genomic_DNA"/>
</dbReference>
<evidence type="ECO:0000259" key="1">
    <source>
        <dbReference type="PROSITE" id="PS51145"/>
    </source>
</evidence>
<accession>A0ABN8QC20</accession>
<comment type="caution">
    <text evidence="2">The sequence shown here is derived from an EMBL/GenBank/DDBJ whole genome shotgun (WGS) entry which is preliminary data.</text>
</comment>
<evidence type="ECO:0000313" key="3">
    <source>
        <dbReference type="Proteomes" id="UP001159405"/>
    </source>
</evidence>
<sequence>MLSNADEEEEVAEPVLPVKAARQEVVVEPEDETELEDDTNVPLWRAIFRKLRFRGKNKPSFEQTAETGMLSNAGEEEEVVETLLPMKAAKEEVLVDPEDETEFEDNTYVGESRSVITREIVTSEGICWALKLGAVHLIFHPNAMSEPTSIVVYRWKSSVCSPPLQEHEAIVSNVIEISSHDGQRLKFSAMVTLSLSHSAPDLRGYEVVIKRQINKETNEWEDVSGTKDLRCRQDIEDERPSHKDVPDFLLPVTQADINECSTYAVVCRLKSSPPYTITSTGGLFIHPDYPGVTVTVPENAVAPESPFTLELKVQEVPNKEFEEEGVFFGPILRIKCFGLAQFLRPLTIQLPVSLRDQQDFKPDPIEYRVRVFFVNCEEEKKEWTELTDLVEPTQFDAQFVRIQVQRFSRYSFGLERREETFRADGVGFLNFLTRFTRTQPQAASFVAYFRPDIPNILFLICCPAHLKEEVVQDLEKRDVTFADGNSMEDMIPGEDKAFVFLSGGMRPFDEEDLKRIFLKLLKDDIKFKTELRVRLVDDEDLAQVEFRNTSIHTDRTRLLCKFHLTLPSRKMSRAVSITYYFKLEHFIRSNLLLS</sequence>